<dbReference type="GO" id="GO:0006749">
    <property type="term" value="P:glutathione metabolic process"/>
    <property type="evidence" value="ECO:0007669"/>
    <property type="project" value="TreeGrafter"/>
</dbReference>
<dbReference type="PROSITE" id="PS50404">
    <property type="entry name" value="GST_NTER"/>
    <property type="match status" value="1"/>
</dbReference>
<dbReference type="InParanoid" id="A0A2Y9P6N0"/>
<gene>
    <name evidence="5" type="primary">LOC111178920</name>
</gene>
<evidence type="ECO:0000313" key="4">
    <source>
        <dbReference type="Proteomes" id="UP000248483"/>
    </source>
</evidence>
<dbReference type="EC" id="2.5.1.18" evidence="1"/>
<dbReference type="GeneID" id="111178920"/>
<dbReference type="Proteomes" id="UP000248483">
    <property type="component" value="Unplaced"/>
</dbReference>
<keyword evidence="4" id="KW-1185">Reference proteome</keyword>
<dbReference type="RefSeq" id="XP_022437843.1">
    <property type="nucleotide sequence ID" value="XM_022582135.2"/>
</dbReference>
<name>A0A2Y9P6N0_DELLE</name>
<dbReference type="PANTHER" id="PTHR11571">
    <property type="entry name" value="GLUTATHIONE S-TRANSFERASE"/>
    <property type="match status" value="1"/>
</dbReference>
<dbReference type="InterPro" id="IPR036282">
    <property type="entry name" value="Glutathione-S-Trfase_C_sf"/>
</dbReference>
<reference evidence="5" key="1">
    <citation type="submission" date="2025-08" db="UniProtKB">
        <authorList>
            <consortium name="RefSeq"/>
        </authorList>
    </citation>
    <scope>IDENTIFICATION</scope>
    <source>
        <tissue evidence="5">Blood</tissue>
    </source>
</reference>
<dbReference type="AlphaFoldDB" id="A0A2Y9P6N0"/>
<dbReference type="InterPro" id="IPR004045">
    <property type="entry name" value="Glutathione_S-Trfase_N"/>
</dbReference>
<keyword evidence="2" id="KW-0808">Transferase</keyword>
<dbReference type="InterPro" id="IPR050213">
    <property type="entry name" value="GST_superfamily"/>
</dbReference>
<dbReference type="GO" id="GO:0005829">
    <property type="term" value="C:cytosol"/>
    <property type="evidence" value="ECO:0007669"/>
    <property type="project" value="TreeGrafter"/>
</dbReference>
<dbReference type="Pfam" id="PF02798">
    <property type="entry name" value="GST_N"/>
    <property type="match status" value="1"/>
</dbReference>
<dbReference type="GO" id="GO:0070062">
    <property type="term" value="C:extracellular exosome"/>
    <property type="evidence" value="ECO:0007669"/>
    <property type="project" value="TreeGrafter"/>
</dbReference>
<dbReference type="PANTHER" id="PTHR11571:SF107">
    <property type="entry name" value="GLUTATHIONE S-TRANSFERASE A1"/>
    <property type="match status" value="1"/>
</dbReference>
<proteinExistence type="predicted"/>
<dbReference type="KEGG" id="dle:111178920"/>
<dbReference type="Gene3D" id="1.20.1050.130">
    <property type="match status" value="1"/>
</dbReference>
<evidence type="ECO:0000313" key="5">
    <source>
        <dbReference type="RefSeq" id="XP_022437843.1"/>
    </source>
</evidence>
<feature type="domain" description="GST N-terminal" evidence="3">
    <location>
        <begin position="1"/>
        <end position="33"/>
    </location>
</feature>
<protein>
    <recommendedName>
        <fullName evidence="1">glutathione transferase</fullName>
        <ecNumber evidence="1">2.5.1.18</ecNumber>
    </recommendedName>
</protein>
<dbReference type="SUPFAM" id="SSF52833">
    <property type="entry name" value="Thioredoxin-like"/>
    <property type="match status" value="1"/>
</dbReference>
<evidence type="ECO:0000259" key="3">
    <source>
        <dbReference type="PROSITE" id="PS50404"/>
    </source>
</evidence>
<dbReference type="SUPFAM" id="SSF47616">
    <property type="entry name" value="GST C-terminal domain-like"/>
    <property type="match status" value="1"/>
</dbReference>
<dbReference type="STRING" id="9749.A0A2Y9P6N0"/>
<sequence length="158" mass="17689">MFQQVPMVETDGMKLVQTRAILSYIATKYDLYGKDMKERALIDMYSEGVTDLGEMIMLLPVNPPDQKDVKMTLICERTTNRYLPAFEKVSGLFSVLGTEIRGPRKIVPGIAGTLTFTSHGTSGPECCGRGFSLTRLSLLQRGVQSTVTTAYKHMWTWL</sequence>
<dbReference type="GO" id="GO:0004364">
    <property type="term" value="F:glutathione transferase activity"/>
    <property type="evidence" value="ECO:0007669"/>
    <property type="project" value="UniProtKB-EC"/>
</dbReference>
<accession>A0A2Y9P6N0</accession>
<evidence type="ECO:0000256" key="2">
    <source>
        <dbReference type="ARBA" id="ARBA00022679"/>
    </source>
</evidence>
<organism evidence="4 5">
    <name type="scientific">Delphinapterus leucas</name>
    <name type="common">Beluga whale</name>
    <dbReference type="NCBI Taxonomy" id="9749"/>
    <lineage>
        <taxon>Eukaryota</taxon>
        <taxon>Metazoa</taxon>
        <taxon>Chordata</taxon>
        <taxon>Craniata</taxon>
        <taxon>Vertebrata</taxon>
        <taxon>Euteleostomi</taxon>
        <taxon>Mammalia</taxon>
        <taxon>Eutheria</taxon>
        <taxon>Laurasiatheria</taxon>
        <taxon>Artiodactyla</taxon>
        <taxon>Whippomorpha</taxon>
        <taxon>Cetacea</taxon>
        <taxon>Odontoceti</taxon>
        <taxon>Monodontidae</taxon>
        <taxon>Delphinapterus</taxon>
    </lineage>
</organism>
<dbReference type="GO" id="GO:0006805">
    <property type="term" value="P:xenobiotic metabolic process"/>
    <property type="evidence" value="ECO:0007669"/>
    <property type="project" value="TreeGrafter"/>
</dbReference>
<dbReference type="InterPro" id="IPR036249">
    <property type="entry name" value="Thioredoxin-like_sf"/>
</dbReference>
<evidence type="ECO:0000256" key="1">
    <source>
        <dbReference type="ARBA" id="ARBA00012452"/>
    </source>
</evidence>